<feature type="region of interest" description="Disordered" evidence="1">
    <location>
        <begin position="11"/>
        <end position="51"/>
    </location>
</feature>
<protein>
    <submittedName>
        <fullName evidence="2">Uncharacterized protein</fullName>
    </submittedName>
</protein>
<evidence type="ECO:0000313" key="2">
    <source>
        <dbReference type="EMBL" id="AKU93956.1"/>
    </source>
</evidence>
<dbReference type="KEGG" id="llu:AKJ09_00620"/>
<evidence type="ECO:0000256" key="1">
    <source>
        <dbReference type="SAM" id="MobiDB-lite"/>
    </source>
</evidence>
<dbReference type="Proteomes" id="UP000064967">
    <property type="component" value="Chromosome"/>
</dbReference>
<organism evidence="2 3">
    <name type="scientific">Labilithrix luteola</name>
    <dbReference type="NCBI Taxonomy" id="1391654"/>
    <lineage>
        <taxon>Bacteria</taxon>
        <taxon>Pseudomonadati</taxon>
        <taxon>Myxococcota</taxon>
        <taxon>Polyangia</taxon>
        <taxon>Polyangiales</taxon>
        <taxon>Labilitrichaceae</taxon>
        <taxon>Labilithrix</taxon>
    </lineage>
</organism>
<proteinExistence type="predicted"/>
<feature type="compositionally biased region" description="Low complexity" evidence="1">
    <location>
        <begin position="31"/>
        <end position="43"/>
    </location>
</feature>
<evidence type="ECO:0000313" key="3">
    <source>
        <dbReference type="Proteomes" id="UP000064967"/>
    </source>
</evidence>
<keyword evidence="3" id="KW-1185">Reference proteome</keyword>
<dbReference type="AlphaFoldDB" id="A0A0K1PKN5"/>
<gene>
    <name evidence="2" type="ORF">AKJ09_00620</name>
</gene>
<reference evidence="2 3" key="1">
    <citation type="submission" date="2015-08" db="EMBL/GenBank/DDBJ databases">
        <authorList>
            <person name="Babu N.S."/>
            <person name="Beckwith C.J."/>
            <person name="Beseler K.G."/>
            <person name="Brison A."/>
            <person name="Carone J.V."/>
            <person name="Caskin T.P."/>
            <person name="Diamond M."/>
            <person name="Durham M.E."/>
            <person name="Foxe J.M."/>
            <person name="Go M."/>
            <person name="Henderson B.A."/>
            <person name="Jones I.B."/>
            <person name="McGettigan J.A."/>
            <person name="Micheletti S.J."/>
            <person name="Nasrallah M.E."/>
            <person name="Ortiz D."/>
            <person name="Piller C.R."/>
            <person name="Privatt S.R."/>
            <person name="Schneider S.L."/>
            <person name="Sharp S."/>
            <person name="Smith T.C."/>
            <person name="Stanton J.D."/>
            <person name="Ullery H.E."/>
            <person name="Wilson R.J."/>
            <person name="Serrano M.G."/>
            <person name="Buck G."/>
            <person name="Lee V."/>
            <person name="Wang Y."/>
            <person name="Carvalho R."/>
            <person name="Voegtly L."/>
            <person name="Shi R."/>
            <person name="Duckworth R."/>
            <person name="Johnson A."/>
            <person name="Loviza R."/>
            <person name="Walstead R."/>
            <person name="Shah Z."/>
            <person name="Kiflezghi M."/>
            <person name="Wade K."/>
            <person name="Ball S.L."/>
            <person name="Bradley K.W."/>
            <person name="Asai D.J."/>
            <person name="Bowman C.A."/>
            <person name="Russell D.A."/>
            <person name="Pope W.H."/>
            <person name="Jacobs-Sera D."/>
            <person name="Hendrix R.W."/>
            <person name="Hatfull G.F."/>
        </authorList>
    </citation>
    <scope>NUCLEOTIDE SEQUENCE [LARGE SCALE GENOMIC DNA]</scope>
    <source>
        <strain evidence="2 3">DSM 27648</strain>
    </source>
</reference>
<accession>A0A0K1PKN5</accession>
<name>A0A0K1PKN5_9BACT</name>
<sequence length="390" mass="42119">MGLMCIAACATTGDDPPDVSPSPDVPHDDGGSPADDAGAATDGRPPPVDLDAEKALVCGDSGYCETRLPTSSWGEPLSLRAVWMVDPNDVWSVTEEGVVLHWDGNQWSISYQGNHPLYAIWATRTSVWAAGQGGNLLRRGEGNSWSRVETNHIGTIRAIYGTADDDVWITRGDGGVDHFDGTSLQTQTFDIPNLEITTVFGREGFGTYVAGYVKGPVPDDRYATVPHVPWVRGLTGADVTEFDLSFSQAQGVVPVAGAVTNSPDATQRVALSGYLERFVKDDGKFAIADLRYIIAGKDGVVRATSYGNPTTVLGQRIEPPPILPLWTRDWTDVRFPFHFAQILTWNGVDEKRSSIDMGYDFVPRKIFGIQGDATVMWLVGDGFAVRGGAP</sequence>
<dbReference type="STRING" id="1391654.AKJ09_00620"/>
<dbReference type="EMBL" id="CP012333">
    <property type="protein sequence ID" value="AKU93956.1"/>
    <property type="molecule type" value="Genomic_DNA"/>
</dbReference>